<feature type="domain" description="Chemoreceptor zinc-binding" evidence="1">
    <location>
        <begin position="10"/>
        <end position="75"/>
    </location>
</feature>
<evidence type="ECO:0000313" key="3">
    <source>
        <dbReference type="Proteomes" id="UP000325755"/>
    </source>
</evidence>
<dbReference type="KEGG" id="mmob:F6R98_17535"/>
<dbReference type="InParanoid" id="A0A5Q0BPT3"/>
<protein>
    <submittedName>
        <fullName evidence="2">Chemotaxis protein</fullName>
    </submittedName>
</protein>
<dbReference type="RefSeq" id="WP_153250184.1">
    <property type="nucleotide sequence ID" value="NZ_CP044205.1"/>
</dbReference>
<keyword evidence="3" id="KW-1185">Reference proteome</keyword>
<dbReference type="EMBL" id="CP044205">
    <property type="protein sequence ID" value="QFY44214.1"/>
    <property type="molecule type" value="Genomic_DNA"/>
</dbReference>
<dbReference type="OrthoDB" id="9808588at2"/>
<reference evidence="2 3" key="1">
    <citation type="submission" date="2019-09" db="EMBL/GenBank/DDBJ databases">
        <title>Ecophysiology of the spiral-shaped methanotroph Methylospira mobilis as revealed by the complete genome sequence.</title>
        <authorList>
            <person name="Oshkin I.Y."/>
            <person name="Dedysh S.N."/>
            <person name="Miroshnikov K."/>
            <person name="Danilova O.V."/>
            <person name="Hakobyan A."/>
            <person name="Liesack W."/>
        </authorList>
    </citation>
    <scope>NUCLEOTIDE SEQUENCE [LARGE SCALE GENOMIC DNA]</scope>
    <source>
        <strain evidence="2 3">Shm1</strain>
    </source>
</reference>
<sequence>MNLDEALHKHAEWKTKLRTAIFKKEAVDASTIAKDNCCDLGRWLYGEAYKSYGDLGTYKICVQKHANFHSEAGKIAFLINDKKYDEADLALAAHSPYAQASNEVATAIVRLRKEASL</sequence>
<evidence type="ECO:0000259" key="1">
    <source>
        <dbReference type="Pfam" id="PF13682"/>
    </source>
</evidence>
<dbReference type="Proteomes" id="UP000325755">
    <property type="component" value="Chromosome"/>
</dbReference>
<dbReference type="AlphaFoldDB" id="A0A5Q0BPT3"/>
<dbReference type="Pfam" id="PF13682">
    <property type="entry name" value="CZB"/>
    <property type="match status" value="1"/>
</dbReference>
<proteinExistence type="predicted"/>
<dbReference type="Gene3D" id="1.20.120.30">
    <property type="entry name" value="Aspartate receptor, ligand-binding domain"/>
    <property type="match status" value="1"/>
</dbReference>
<name>A0A5Q0BPT3_9GAMM</name>
<gene>
    <name evidence="2" type="ORF">F6R98_17535</name>
</gene>
<dbReference type="InterPro" id="IPR025991">
    <property type="entry name" value="Chemoreceptor_zinc-bind_dom"/>
</dbReference>
<accession>A0A5Q0BPT3</accession>
<evidence type="ECO:0000313" key="2">
    <source>
        <dbReference type="EMBL" id="QFY44214.1"/>
    </source>
</evidence>
<organism evidence="2 3">
    <name type="scientific">Candidatus Methylospira mobilis</name>
    <dbReference type="NCBI Taxonomy" id="1808979"/>
    <lineage>
        <taxon>Bacteria</taxon>
        <taxon>Pseudomonadati</taxon>
        <taxon>Pseudomonadota</taxon>
        <taxon>Gammaproteobacteria</taxon>
        <taxon>Methylococcales</taxon>
        <taxon>Methylococcaceae</taxon>
        <taxon>Candidatus Methylospira</taxon>
    </lineage>
</organism>